<dbReference type="EMBL" id="JANPWB010000001">
    <property type="protein sequence ID" value="KAJ1216161.1"/>
    <property type="molecule type" value="Genomic_DNA"/>
</dbReference>
<organism evidence="2 3">
    <name type="scientific">Pleurodeles waltl</name>
    <name type="common">Iberian ribbed newt</name>
    <dbReference type="NCBI Taxonomy" id="8319"/>
    <lineage>
        <taxon>Eukaryota</taxon>
        <taxon>Metazoa</taxon>
        <taxon>Chordata</taxon>
        <taxon>Craniata</taxon>
        <taxon>Vertebrata</taxon>
        <taxon>Euteleostomi</taxon>
        <taxon>Amphibia</taxon>
        <taxon>Batrachia</taxon>
        <taxon>Caudata</taxon>
        <taxon>Salamandroidea</taxon>
        <taxon>Salamandridae</taxon>
        <taxon>Pleurodelinae</taxon>
        <taxon>Pleurodeles</taxon>
    </lineage>
</organism>
<dbReference type="Proteomes" id="UP001066276">
    <property type="component" value="Chromosome 1_1"/>
</dbReference>
<accession>A0AAV7WTM8</accession>
<feature type="region of interest" description="Disordered" evidence="1">
    <location>
        <begin position="48"/>
        <end position="70"/>
    </location>
</feature>
<sequence length="123" mass="12495">MDPKVQEALALLRQAGRLDLLKEEALAPGRPARRASAGVAVSVVACSPPRPAHGAQVGGSRGKAVHGAGPGASGVFRGWARGCGPARGSGPEPRAARGQEGCPAQPCIEEIWASARCRGKDRG</sequence>
<comment type="caution">
    <text evidence="2">The sequence shown here is derived from an EMBL/GenBank/DDBJ whole genome shotgun (WGS) entry which is preliminary data.</text>
</comment>
<name>A0AAV7WTM8_PLEWA</name>
<evidence type="ECO:0000256" key="1">
    <source>
        <dbReference type="SAM" id="MobiDB-lite"/>
    </source>
</evidence>
<evidence type="ECO:0000313" key="3">
    <source>
        <dbReference type="Proteomes" id="UP001066276"/>
    </source>
</evidence>
<proteinExistence type="predicted"/>
<reference evidence="2" key="1">
    <citation type="journal article" date="2022" name="bioRxiv">
        <title>Sequencing and chromosome-scale assembly of the giantPleurodeles waltlgenome.</title>
        <authorList>
            <person name="Brown T."/>
            <person name="Elewa A."/>
            <person name="Iarovenko S."/>
            <person name="Subramanian E."/>
            <person name="Araus A.J."/>
            <person name="Petzold A."/>
            <person name="Susuki M."/>
            <person name="Suzuki K.-i.T."/>
            <person name="Hayashi T."/>
            <person name="Toyoda A."/>
            <person name="Oliveira C."/>
            <person name="Osipova E."/>
            <person name="Leigh N.D."/>
            <person name="Simon A."/>
            <person name="Yun M.H."/>
        </authorList>
    </citation>
    <scope>NUCLEOTIDE SEQUENCE</scope>
    <source>
        <strain evidence="2">20211129_DDA</strain>
        <tissue evidence="2">Liver</tissue>
    </source>
</reference>
<keyword evidence="3" id="KW-1185">Reference proteome</keyword>
<evidence type="ECO:0000313" key="2">
    <source>
        <dbReference type="EMBL" id="KAJ1216161.1"/>
    </source>
</evidence>
<dbReference type="AlphaFoldDB" id="A0AAV7WTM8"/>
<protein>
    <submittedName>
        <fullName evidence="2">Uncharacterized protein</fullName>
    </submittedName>
</protein>
<gene>
    <name evidence="2" type="ORF">NDU88_003767</name>
</gene>